<evidence type="ECO:0000256" key="7">
    <source>
        <dbReference type="SAM" id="MobiDB-lite"/>
    </source>
</evidence>
<dbReference type="VEuPathDB" id="FungiDB:TRICI_006836"/>
<keyword evidence="10" id="KW-1185">Reference proteome</keyword>
<feature type="compositionally biased region" description="Polar residues" evidence="7">
    <location>
        <begin position="620"/>
        <end position="645"/>
    </location>
</feature>
<organism evidence="9 10">
    <name type="scientific">Trichomonascus ciferrii</name>
    <dbReference type="NCBI Taxonomy" id="44093"/>
    <lineage>
        <taxon>Eukaryota</taxon>
        <taxon>Fungi</taxon>
        <taxon>Dikarya</taxon>
        <taxon>Ascomycota</taxon>
        <taxon>Saccharomycotina</taxon>
        <taxon>Dipodascomycetes</taxon>
        <taxon>Dipodascales</taxon>
        <taxon>Trichomonascaceae</taxon>
        <taxon>Trichomonascus</taxon>
        <taxon>Trichomonascus ciferrii complex</taxon>
    </lineage>
</organism>
<dbReference type="PROSITE" id="PS50048">
    <property type="entry name" value="ZN2_CY6_FUNGAL_2"/>
    <property type="match status" value="1"/>
</dbReference>
<keyword evidence="6" id="KW-0539">Nucleus</keyword>
<gene>
    <name evidence="9" type="ORF">TRICI_006836</name>
</gene>
<dbReference type="PANTHER" id="PTHR47338">
    <property type="entry name" value="ZN(II)2CYS6 TRANSCRIPTION FACTOR (EUROFUNG)-RELATED"/>
    <property type="match status" value="1"/>
</dbReference>
<dbReference type="GO" id="GO:0000981">
    <property type="term" value="F:DNA-binding transcription factor activity, RNA polymerase II-specific"/>
    <property type="evidence" value="ECO:0007669"/>
    <property type="project" value="InterPro"/>
</dbReference>
<dbReference type="Pfam" id="PF00172">
    <property type="entry name" value="Zn_clus"/>
    <property type="match status" value="1"/>
</dbReference>
<dbReference type="InterPro" id="IPR036864">
    <property type="entry name" value="Zn2-C6_fun-type_DNA-bd_sf"/>
</dbReference>
<dbReference type="Gene3D" id="4.10.240.10">
    <property type="entry name" value="Zn(2)-C6 fungal-type DNA-binding domain"/>
    <property type="match status" value="1"/>
</dbReference>
<evidence type="ECO:0000256" key="1">
    <source>
        <dbReference type="ARBA" id="ARBA00004123"/>
    </source>
</evidence>
<dbReference type="OrthoDB" id="39175at2759"/>
<feature type="compositionally biased region" description="Polar residues" evidence="7">
    <location>
        <begin position="125"/>
        <end position="146"/>
    </location>
</feature>
<evidence type="ECO:0000256" key="3">
    <source>
        <dbReference type="ARBA" id="ARBA00023015"/>
    </source>
</evidence>
<keyword evidence="3" id="KW-0805">Transcription regulation</keyword>
<evidence type="ECO:0000313" key="9">
    <source>
        <dbReference type="EMBL" id="KAA8896751.1"/>
    </source>
</evidence>
<keyword evidence="4" id="KW-0843">Virulence</keyword>
<feature type="region of interest" description="Disordered" evidence="7">
    <location>
        <begin position="117"/>
        <end position="146"/>
    </location>
</feature>
<evidence type="ECO:0000313" key="10">
    <source>
        <dbReference type="Proteomes" id="UP000761534"/>
    </source>
</evidence>
<sequence length="680" mass="76313">MDMHYRPALKRPSADSAEDSNANPSKKKLVVACSGCRKKKIKCSADRPACSNCLRQNIPCDYPPIRNRGSRFGYQEMMNRRLKSLEKYVDFSVPPKSGPTSSPVQLSDPSTTVTDMLNQIEPPHSNGNNNNIVDQGSSHTPGSSKNLPLPPMEIVLHLVELYFTHVHNQTYSFLHKPTFIPRIRQNKVNPCLVYAICGLSARYSRHPKVHQGSTGPRHTLSEQYLRNARKAISTQVFHETPTLETVQAIICLIQNDFFCAKSGKTMIYISLATRAAHNLYINDDKHHVDKETWLESEIRRRTFWSLMVLDRLAHGSPSWSLQFLYSNFSNLPLPCTTNDFDNNVPVETTTLELLGSGGVPPPTLGLFAYHILAVMLWCDVNKYVLDSPKAQNPEIHMCLQQRLDSFFSFLPEKYHYSANRLQELRQYNVQGQFIHLHAELQAARCVLNTSAKQFDKATEAANTLSNIVNDILHSEDDLTVAPFVGYAVLTVSAVHVSNSFSSSSSIAETARNNLTNNLKLLIQMKDYWYSVGVWCQMLKDRYSKMQTNSADPSDPPLPYLPDGVLQKESNHPVVQKPPSPMPEPVMHKQQQPPLMSSSGNDSYNQSNLTSNQAMPPPQNPSTVSQETPAPNFASPPQSSVLTPGTNFNSPYYNEILLSEPTAIDQFTAEWFADLQTLMDS</sequence>
<dbReference type="GO" id="GO:0005634">
    <property type="term" value="C:nucleus"/>
    <property type="evidence" value="ECO:0007669"/>
    <property type="project" value="UniProtKB-SubCell"/>
</dbReference>
<comment type="subcellular location">
    <subcellularLocation>
        <location evidence="1">Nucleus</location>
    </subcellularLocation>
</comment>
<dbReference type="SMART" id="SM00066">
    <property type="entry name" value="GAL4"/>
    <property type="match status" value="1"/>
</dbReference>
<name>A0A642UCM5_9ASCO</name>
<dbReference type="SUPFAM" id="SSF57701">
    <property type="entry name" value="Zn2/Cys6 DNA-binding domain"/>
    <property type="match status" value="1"/>
</dbReference>
<feature type="region of interest" description="Disordered" evidence="7">
    <location>
        <begin position="545"/>
        <end position="645"/>
    </location>
</feature>
<feature type="domain" description="Zn(2)-C6 fungal-type" evidence="8">
    <location>
        <begin position="32"/>
        <end position="62"/>
    </location>
</feature>
<dbReference type="GO" id="GO:0003677">
    <property type="term" value="F:DNA binding"/>
    <property type="evidence" value="ECO:0007669"/>
    <property type="project" value="InterPro"/>
</dbReference>
<dbReference type="CDD" id="cd00067">
    <property type="entry name" value="GAL4"/>
    <property type="match status" value="1"/>
</dbReference>
<dbReference type="PANTHER" id="PTHR47338:SF27">
    <property type="entry name" value="ZN(II)2CYS6 TRANSCRIPTION FACTOR (EUROFUNG)"/>
    <property type="match status" value="1"/>
</dbReference>
<proteinExistence type="predicted"/>
<dbReference type="InterPro" id="IPR001138">
    <property type="entry name" value="Zn2Cys6_DnaBD"/>
</dbReference>
<dbReference type="InterPro" id="IPR050815">
    <property type="entry name" value="TF_fung"/>
</dbReference>
<dbReference type="GO" id="GO:0008270">
    <property type="term" value="F:zinc ion binding"/>
    <property type="evidence" value="ECO:0007669"/>
    <property type="project" value="InterPro"/>
</dbReference>
<feature type="compositionally biased region" description="Polar residues" evidence="7">
    <location>
        <begin position="588"/>
        <end position="613"/>
    </location>
</feature>
<dbReference type="PROSITE" id="PS00463">
    <property type="entry name" value="ZN2_CY6_FUNGAL_1"/>
    <property type="match status" value="1"/>
</dbReference>
<evidence type="ECO:0000256" key="6">
    <source>
        <dbReference type="ARBA" id="ARBA00023242"/>
    </source>
</evidence>
<accession>A0A642UCM5</accession>
<keyword evidence="2" id="KW-0479">Metal-binding</keyword>
<evidence type="ECO:0000259" key="8">
    <source>
        <dbReference type="PROSITE" id="PS50048"/>
    </source>
</evidence>
<dbReference type="Proteomes" id="UP000761534">
    <property type="component" value="Unassembled WGS sequence"/>
</dbReference>
<dbReference type="AlphaFoldDB" id="A0A642UCM5"/>
<dbReference type="Pfam" id="PF04082">
    <property type="entry name" value="Fungal_trans"/>
    <property type="match status" value="1"/>
</dbReference>
<evidence type="ECO:0000256" key="5">
    <source>
        <dbReference type="ARBA" id="ARBA00023163"/>
    </source>
</evidence>
<dbReference type="InterPro" id="IPR007219">
    <property type="entry name" value="XnlR_reg_dom"/>
</dbReference>
<dbReference type="GO" id="GO:0006351">
    <property type="term" value="P:DNA-templated transcription"/>
    <property type="evidence" value="ECO:0007669"/>
    <property type="project" value="InterPro"/>
</dbReference>
<protein>
    <recommendedName>
        <fullName evidence="8">Zn(2)-C6 fungal-type domain-containing protein</fullName>
    </recommendedName>
</protein>
<feature type="region of interest" description="Disordered" evidence="7">
    <location>
        <begin position="1"/>
        <end position="24"/>
    </location>
</feature>
<dbReference type="CDD" id="cd12148">
    <property type="entry name" value="fungal_TF_MHR"/>
    <property type="match status" value="1"/>
</dbReference>
<evidence type="ECO:0000256" key="4">
    <source>
        <dbReference type="ARBA" id="ARBA00023026"/>
    </source>
</evidence>
<keyword evidence="5" id="KW-0804">Transcription</keyword>
<comment type="caution">
    <text evidence="9">The sequence shown here is derived from an EMBL/GenBank/DDBJ whole genome shotgun (WGS) entry which is preliminary data.</text>
</comment>
<dbReference type="EMBL" id="SWFS01000575">
    <property type="protein sequence ID" value="KAA8896751.1"/>
    <property type="molecule type" value="Genomic_DNA"/>
</dbReference>
<evidence type="ECO:0000256" key="2">
    <source>
        <dbReference type="ARBA" id="ARBA00022723"/>
    </source>
</evidence>
<reference evidence="9" key="1">
    <citation type="journal article" date="2019" name="G3 (Bethesda)">
        <title>Genome Assemblies of Two Rare Opportunistic Yeast Pathogens: Diutina rugosa (syn. Candida rugosa) and Trichomonascus ciferrii (syn. Candida ciferrii).</title>
        <authorList>
            <person name="Mixao V."/>
            <person name="Saus E."/>
            <person name="Hansen A.P."/>
            <person name="Lass-Florl C."/>
            <person name="Gabaldon T."/>
        </authorList>
    </citation>
    <scope>NUCLEOTIDE SEQUENCE</scope>
    <source>
        <strain evidence="9">CBS 4856</strain>
    </source>
</reference>